<keyword evidence="2" id="KW-1185">Reference proteome</keyword>
<dbReference type="KEGG" id="fpn:ABE65_002915"/>
<dbReference type="Proteomes" id="UP000076623">
    <property type="component" value="Chromosome"/>
</dbReference>
<evidence type="ECO:0000313" key="1">
    <source>
        <dbReference type="EMBL" id="ANC75838.1"/>
    </source>
</evidence>
<dbReference type="STRING" id="1221500.ABE65_002915"/>
<dbReference type="EMBL" id="CP015378">
    <property type="protein sequence ID" value="ANC75838.1"/>
    <property type="molecule type" value="Genomic_DNA"/>
</dbReference>
<protein>
    <submittedName>
        <fullName evidence="1">Uncharacterized protein</fullName>
    </submittedName>
</protein>
<proteinExistence type="predicted"/>
<reference evidence="1 2" key="1">
    <citation type="submission" date="2016-04" db="EMBL/GenBank/DDBJ databases">
        <title>Complete genome sequence of Fictibacillus phosphorivorans G25-29, a strain toxic to nematodes.</title>
        <authorList>
            <person name="Zheng Z."/>
        </authorList>
    </citation>
    <scope>NUCLEOTIDE SEQUENCE [LARGE SCALE GENOMIC DNA]</scope>
    <source>
        <strain evidence="1 2">G25-29</strain>
    </source>
</reference>
<dbReference type="RefSeq" id="WP_066391211.1">
    <property type="nucleotide sequence ID" value="NZ_CP015378.1"/>
</dbReference>
<dbReference type="AlphaFoldDB" id="A0A160IIL8"/>
<evidence type="ECO:0000313" key="2">
    <source>
        <dbReference type="Proteomes" id="UP000076623"/>
    </source>
</evidence>
<gene>
    <name evidence="1" type="ORF">ABE65_002915</name>
</gene>
<organism evidence="1 2">
    <name type="scientific">Fictibacillus phosphorivorans</name>
    <dbReference type="NCBI Taxonomy" id="1221500"/>
    <lineage>
        <taxon>Bacteria</taxon>
        <taxon>Bacillati</taxon>
        <taxon>Bacillota</taxon>
        <taxon>Bacilli</taxon>
        <taxon>Bacillales</taxon>
        <taxon>Fictibacillaceae</taxon>
        <taxon>Fictibacillus</taxon>
    </lineage>
</organism>
<accession>A0A160IIL8</accession>
<sequence>MSLEANFKQYKRFLEKIDIAKYTVICNESRFRVAAYNKLGSTKGYLVLREDGDVASRDEAIPPYRMFIAFNSYMFGLYEQGQAESNKPTGIFKDTINLLNEIKSFVTTSKDDIETAINNIQELDNGYKRIKKILPEAMKIFNEMMKEGILDQTVLDNISSLMGEFTCLQYKHLYIQIRAKGQFVSISTELSTVLKTLSGNERKTAAKAEDVFKFLTEEKYQSGLRKSLIDFEKDPQGNQIPFFEHSNWQEALDRNTDDKNDILFEKTLLSQLRN</sequence>
<name>A0A160IIL8_9BACL</name>